<dbReference type="Gramene" id="CDF35308">
    <property type="protein sequence ID" value="CDF35308"/>
    <property type="gene ID" value="CHC_T00010223001"/>
</dbReference>
<dbReference type="PANTHER" id="PTHR22839:SF0">
    <property type="entry name" value="THO COMPLEX SUBUNIT 3"/>
    <property type="match status" value="1"/>
</dbReference>
<dbReference type="Pfam" id="PF00400">
    <property type="entry name" value="WD40"/>
    <property type="match status" value="3"/>
</dbReference>
<feature type="repeat" description="WD" evidence="4">
    <location>
        <begin position="188"/>
        <end position="229"/>
    </location>
</feature>
<keyword evidence="2" id="KW-0677">Repeat</keyword>
<dbReference type="PROSITE" id="PS50294">
    <property type="entry name" value="WD_REPEATS_REGION"/>
    <property type="match status" value="1"/>
</dbReference>
<evidence type="ECO:0000313" key="6">
    <source>
        <dbReference type="Proteomes" id="UP000012073"/>
    </source>
</evidence>
<evidence type="ECO:0000256" key="2">
    <source>
        <dbReference type="ARBA" id="ARBA00022737"/>
    </source>
</evidence>
<dbReference type="KEGG" id="ccp:CHC_T00010223001"/>
<gene>
    <name evidence="5" type="ORF">CHC_T00010223001</name>
</gene>
<dbReference type="GO" id="GO:0006406">
    <property type="term" value="P:mRNA export from nucleus"/>
    <property type="evidence" value="ECO:0007669"/>
    <property type="project" value="InterPro"/>
</dbReference>
<dbReference type="SMART" id="SM00320">
    <property type="entry name" value="WD40"/>
    <property type="match status" value="4"/>
</dbReference>
<dbReference type="Gene3D" id="2.130.10.10">
    <property type="entry name" value="YVTN repeat-like/Quinoprotein amine dehydrogenase"/>
    <property type="match status" value="2"/>
</dbReference>
<sequence>MHPFVSLETKHFLGHRKVVSAVTWNLDGTRLAAAGDNTGLLIWDAEHIEANARPERRVLHECRGHSKNIEVVLSSPTSPYMYATAGLDNLVNIFDIRADTRPSASITTDSKCLFGEWAPDGNSIAIGTDTNNLYVVDCLSMKISKKFPFEKDFNQFRWSVDGKRMYLTRGDGSVDVDEWPSMKPLTSMRGHARACVGIACDPKSRFIAVTSMDTCVSIWDALSVTNIFTIDRWEVPVQQAEYSHDGQYLALLGECQHIDITESTTGGLRYSIPTGAKVNDMAWHPSQNLLAYAPLPPRYPPADYQPAVCVWGLARA</sequence>
<dbReference type="RefSeq" id="XP_005715126.1">
    <property type="nucleotide sequence ID" value="XM_005715069.1"/>
</dbReference>
<dbReference type="InterPro" id="IPR040132">
    <property type="entry name" value="Tex1/THOC3"/>
</dbReference>
<evidence type="ECO:0000313" key="5">
    <source>
        <dbReference type="EMBL" id="CDF35308.1"/>
    </source>
</evidence>
<comment type="similarity">
    <text evidence="3">Belongs to the THOC3 family.</text>
</comment>
<keyword evidence="6" id="KW-1185">Reference proteome</keyword>
<organism evidence="5 6">
    <name type="scientific">Chondrus crispus</name>
    <name type="common">Carrageen Irish moss</name>
    <name type="synonym">Polymorpha crispa</name>
    <dbReference type="NCBI Taxonomy" id="2769"/>
    <lineage>
        <taxon>Eukaryota</taxon>
        <taxon>Rhodophyta</taxon>
        <taxon>Florideophyceae</taxon>
        <taxon>Rhodymeniophycidae</taxon>
        <taxon>Gigartinales</taxon>
        <taxon>Gigartinaceae</taxon>
        <taxon>Chondrus</taxon>
    </lineage>
</organism>
<evidence type="ECO:0000256" key="3">
    <source>
        <dbReference type="ARBA" id="ARBA00046343"/>
    </source>
</evidence>
<dbReference type="AlphaFoldDB" id="R7QBY0"/>
<proteinExistence type="inferred from homology"/>
<dbReference type="InterPro" id="IPR001680">
    <property type="entry name" value="WD40_rpt"/>
</dbReference>
<dbReference type="PROSITE" id="PS50082">
    <property type="entry name" value="WD_REPEATS_2"/>
    <property type="match status" value="2"/>
</dbReference>
<dbReference type="GO" id="GO:0000445">
    <property type="term" value="C:THO complex part of transcription export complex"/>
    <property type="evidence" value="ECO:0007669"/>
    <property type="project" value="TreeGrafter"/>
</dbReference>
<dbReference type="InterPro" id="IPR015943">
    <property type="entry name" value="WD40/YVTN_repeat-like_dom_sf"/>
</dbReference>
<dbReference type="GeneID" id="17322859"/>
<dbReference type="STRING" id="2769.R7QBY0"/>
<dbReference type="OrthoDB" id="189at2759"/>
<name>R7QBY0_CHOCR</name>
<feature type="repeat" description="WD" evidence="4">
    <location>
        <begin position="12"/>
        <end position="44"/>
    </location>
</feature>
<protein>
    <submittedName>
        <fullName evidence="5">THO complex subunit 3-like</fullName>
    </submittedName>
</protein>
<accession>R7QBY0</accession>
<dbReference type="Proteomes" id="UP000012073">
    <property type="component" value="Unassembled WGS sequence"/>
</dbReference>
<evidence type="ECO:0000256" key="4">
    <source>
        <dbReference type="PROSITE-ProRule" id="PRU00221"/>
    </source>
</evidence>
<dbReference type="EMBL" id="HG001727">
    <property type="protein sequence ID" value="CDF35308.1"/>
    <property type="molecule type" value="Genomic_DNA"/>
</dbReference>
<dbReference type="SUPFAM" id="SSF50978">
    <property type="entry name" value="WD40 repeat-like"/>
    <property type="match status" value="1"/>
</dbReference>
<dbReference type="InterPro" id="IPR036322">
    <property type="entry name" value="WD40_repeat_dom_sf"/>
</dbReference>
<keyword evidence="1 4" id="KW-0853">WD repeat</keyword>
<dbReference type="PANTHER" id="PTHR22839">
    <property type="entry name" value="THO COMPLEX SUBUNIT 3 THO3"/>
    <property type="match status" value="1"/>
</dbReference>
<reference evidence="6" key="1">
    <citation type="journal article" date="2013" name="Proc. Natl. Acad. Sci. U.S.A.">
        <title>Genome structure and metabolic features in the red seaweed Chondrus crispus shed light on evolution of the Archaeplastida.</title>
        <authorList>
            <person name="Collen J."/>
            <person name="Porcel B."/>
            <person name="Carre W."/>
            <person name="Ball S.G."/>
            <person name="Chaparro C."/>
            <person name="Tonon T."/>
            <person name="Barbeyron T."/>
            <person name="Michel G."/>
            <person name="Noel B."/>
            <person name="Valentin K."/>
            <person name="Elias M."/>
            <person name="Artiguenave F."/>
            <person name="Arun A."/>
            <person name="Aury J.M."/>
            <person name="Barbosa-Neto J.F."/>
            <person name="Bothwell J.H."/>
            <person name="Bouget F.Y."/>
            <person name="Brillet L."/>
            <person name="Cabello-Hurtado F."/>
            <person name="Capella-Gutierrez S."/>
            <person name="Charrier B."/>
            <person name="Cladiere L."/>
            <person name="Cock J.M."/>
            <person name="Coelho S.M."/>
            <person name="Colleoni C."/>
            <person name="Czjzek M."/>
            <person name="Da Silva C."/>
            <person name="Delage L."/>
            <person name="Denoeud F."/>
            <person name="Deschamps P."/>
            <person name="Dittami S.M."/>
            <person name="Gabaldon T."/>
            <person name="Gachon C.M."/>
            <person name="Groisillier A."/>
            <person name="Herve C."/>
            <person name="Jabbari K."/>
            <person name="Katinka M."/>
            <person name="Kloareg B."/>
            <person name="Kowalczyk N."/>
            <person name="Labadie K."/>
            <person name="Leblanc C."/>
            <person name="Lopez P.J."/>
            <person name="McLachlan D.H."/>
            <person name="Meslet-Cladiere L."/>
            <person name="Moustafa A."/>
            <person name="Nehr Z."/>
            <person name="Nyvall Collen P."/>
            <person name="Panaud O."/>
            <person name="Partensky F."/>
            <person name="Poulain J."/>
            <person name="Rensing S.A."/>
            <person name="Rousvoal S."/>
            <person name="Samson G."/>
            <person name="Symeonidi A."/>
            <person name="Weissenbach J."/>
            <person name="Zambounis A."/>
            <person name="Wincker P."/>
            <person name="Boyen C."/>
        </authorList>
    </citation>
    <scope>NUCLEOTIDE SEQUENCE [LARGE SCALE GENOMIC DNA]</scope>
    <source>
        <strain evidence="6">cv. Stackhouse</strain>
    </source>
</reference>
<evidence type="ECO:0000256" key="1">
    <source>
        <dbReference type="ARBA" id="ARBA00022574"/>
    </source>
</evidence>